<feature type="compositionally biased region" description="Basic and acidic residues" evidence="1">
    <location>
        <begin position="93"/>
        <end position="122"/>
    </location>
</feature>
<accession>A0A9N7VIP8</accession>
<reference evidence="2" key="1">
    <citation type="submission" date="2020-03" db="EMBL/GenBank/DDBJ databases">
        <authorList>
            <person name="Weist P."/>
        </authorList>
    </citation>
    <scope>NUCLEOTIDE SEQUENCE</scope>
</reference>
<organism evidence="2 3">
    <name type="scientific">Pleuronectes platessa</name>
    <name type="common">European plaice</name>
    <dbReference type="NCBI Taxonomy" id="8262"/>
    <lineage>
        <taxon>Eukaryota</taxon>
        <taxon>Metazoa</taxon>
        <taxon>Chordata</taxon>
        <taxon>Craniata</taxon>
        <taxon>Vertebrata</taxon>
        <taxon>Euteleostomi</taxon>
        <taxon>Actinopterygii</taxon>
        <taxon>Neopterygii</taxon>
        <taxon>Teleostei</taxon>
        <taxon>Neoteleostei</taxon>
        <taxon>Acanthomorphata</taxon>
        <taxon>Carangaria</taxon>
        <taxon>Pleuronectiformes</taxon>
        <taxon>Pleuronectoidei</taxon>
        <taxon>Pleuronectidae</taxon>
        <taxon>Pleuronectes</taxon>
    </lineage>
</organism>
<protein>
    <submittedName>
        <fullName evidence="2">Uncharacterized protein</fullName>
    </submittedName>
</protein>
<feature type="compositionally biased region" description="Basic and acidic residues" evidence="1">
    <location>
        <begin position="62"/>
        <end position="72"/>
    </location>
</feature>
<keyword evidence="3" id="KW-1185">Reference proteome</keyword>
<sequence>MSEISTGSYPKEQALSEERLNVRLFPNILEQKSRYQDKQNISRQTVWVIRLSRPNTAGVNDMGHRSSTDRLQTDMGTSVLSCSSGAASSHNLSLERHRHTDTGREREKGELERSGERQRISP</sequence>
<gene>
    <name evidence="2" type="ORF">PLEPLA_LOCUS37908</name>
</gene>
<dbReference type="EMBL" id="CADEAL010004046">
    <property type="protein sequence ID" value="CAB1450219.1"/>
    <property type="molecule type" value="Genomic_DNA"/>
</dbReference>
<name>A0A9N7VIP8_PLEPL</name>
<evidence type="ECO:0000256" key="1">
    <source>
        <dbReference type="SAM" id="MobiDB-lite"/>
    </source>
</evidence>
<dbReference type="Proteomes" id="UP001153269">
    <property type="component" value="Unassembled WGS sequence"/>
</dbReference>
<feature type="region of interest" description="Disordered" evidence="1">
    <location>
        <begin position="56"/>
        <end position="122"/>
    </location>
</feature>
<comment type="caution">
    <text evidence="2">The sequence shown here is derived from an EMBL/GenBank/DDBJ whole genome shotgun (WGS) entry which is preliminary data.</text>
</comment>
<proteinExistence type="predicted"/>
<evidence type="ECO:0000313" key="3">
    <source>
        <dbReference type="Proteomes" id="UP001153269"/>
    </source>
</evidence>
<evidence type="ECO:0000313" key="2">
    <source>
        <dbReference type="EMBL" id="CAB1450219.1"/>
    </source>
</evidence>
<dbReference type="AlphaFoldDB" id="A0A9N7VIP8"/>
<feature type="compositionally biased region" description="Low complexity" evidence="1">
    <location>
        <begin position="78"/>
        <end position="92"/>
    </location>
</feature>